<dbReference type="AlphaFoldDB" id="A0A4C1YYA5"/>
<gene>
    <name evidence="2" type="ORF">EVAR_61822_1</name>
</gene>
<keyword evidence="1" id="KW-0472">Membrane</keyword>
<reference evidence="2 3" key="1">
    <citation type="journal article" date="2019" name="Commun. Biol.">
        <title>The bagworm genome reveals a unique fibroin gene that provides high tensile strength.</title>
        <authorList>
            <person name="Kono N."/>
            <person name="Nakamura H."/>
            <person name="Ohtoshi R."/>
            <person name="Tomita M."/>
            <person name="Numata K."/>
            <person name="Arakawa K."/>
        </authorList>
    </citation>
    <scope>NUCLEOTIDE SEQUENCE [LARGE SCALE GENOMIC DNA]</scope>
</reference>
<feature type="transmembrane region" description="Helical" evidence="1">
    <location>
        <begin position="49"/>
        <end position="71"/>
    </location>
</feature>
<dbReference type="EMBL" id="BGZK01001413">
    <property type="protein sequence ID" value="GBP79397.1"/>
    <property type="molecule type" value="Genomic_DNA"/>
</dbReference>
<name>A0A4C1YYA5_EUMVA</name>
<accession>A0A4C1YYA5</accession>
<evidence type="ECO:0000313" key="3">
    <source>
        <dbReference type="Proteomes" id="UP000299102"/>
    </source>
</evidence>
<proteinExistence type="predicted"/>
<keyword evidence="1" id="KW-1133">Transmembrane helix</keyword>
<protein>
    <submittedName>
        <fullName evidence="2">Uncharacterized protein</fullName>
    </submittedName>
</protein>
<dbReference type="Proteomes" id="UP000299102">
    <property type="component" value="Unassembled WGS sequence"/>
</dbReference>
<evidence type="ECO:0000256" key="1">
    <source>
        <dbReference type="SAM" id="Phobius"/>
    </source>
</evidence>
<keyword evidence="1" id="KW-0812">Transmembrane</keyword>
<comment type="caution">
    <text evidence="2">The sequence shown here is derived from an EMBL/GenBank/DDBJ whole genome shotgun (WGS) entry which is preliminary data.</text>
</comment>
<keyword evidence="3" id="KW-1185">Reference proteome</keyword>
<sequence length="181" mass="19943">MQTVITTIKRLSSSRAARLGPAAAGAACGRQTQRLAILLLLSLKSTTKAYITILNLVLISHLCFYGIYFYFYDSRITDAGCSAVEGATALYREAEAAPSGSFVTYKFLKNKVMKCENLRTAEHAKPRPRPRPPPAGALQFYGLPETIPFVSCIGRRPHRPRRPPGRRGITALAAFIYARPQ</sequence>
<evidence type="ECO:0000313" key="2">
    <source>
        <dbReference type="EMBL" id="GBP79397.1"/>
    </source>
</evidence>
<organism evidence="2 3">
    <name type="scientific">Eumeta variegata</name>
    <name type="common">Bagworm moth</name>
    <name type="synonym">Eumeta japonica</name>
    <dbReference type="NCBI Taxonomy" id="151549"/>
    <lineage>
        <taxon>Eukaryota</taxon>
        <taxon>Metazoa</taxon>
        <taxon>Ecdysozoa</taxon>
        <taxon>Arthropoda</taxon>
        <taxon>Hexapoda</taxon>
        <taxon>Insecta</taxon>
        <taxon>Pterygota</taxon>
        <taxon>Neoptera</taxon>
        <taxon>Endopterygota</taxon>
        <taxon>Lepidoptera</taxon>
        <taxon>Glossata</taxon>
        <taxon>Ditrysia</taxon>
        <taxon>Tineoidea</taxon>
        <taxon>Psychidae</taxon>
        <taxon>Oiketicinae</taxon>
        <taxon>Eumeta</taxon>
    </lineage>
</organism>